<dbReference type="PANTHER" id="PTHR11071:SF490">
    <property type="entry name" value="PEPTIDYL-PROLYL CIS-TRANS ISOMERASE A"/>
    <property type="match status" value="1"/>
</dbReference>
<evidence type="ECO:0000259" key="5">
    <source>
        <dbReference type="PROSITE" id="PS50072"/>
    </source>
</evidence>
<dbReference type="STRING" id="246437.L9KVT5"/>
<dbReference type="Pfam" id="PF00160">
    <property type="entry name" value="Pro_isomerase"/>
    <property type="match status" value="1"/>
</dbReference>
<dbReference type="EMBL" id="KB320698">
    <property type="protein sequence ID" value="ELW65302.1"/>
    <property type="molecule type" value="Genomic_DNA"/>
</dbReference>
<name>L9KVT5_TUPCH</name>
<dbReference type="FunFam" id="2.40.100.10:FF:000025">
    <property type="entry name" value="Peptidyl-prolyl cis-trans isomerase CYP19-2"/>
    <property type="match status" value="1"/>
</dbReference>
<evidence type="ECO:0000313" key="7">
    <source>
        <dbReference type="Proteomes" id="UP000011518"/>
    </source>
</evidence>
<evidence type="ECO:0000256" key="1">
    <source>
        <dbReference type="ARBA" id="ARBA00000971"/>
    </source>
</evidence>
<dbReference type="GO" id="GO:0016018">
    <property type="term" value="F:cyclosporin A binding"/>
    <property type="evidence" value="ECO:0007669"/>
    <property type="project" value="TreeGrafter"/>
</dbReference>
<dbReference type="eggNOG" id="KOG0865">
    <property type="taxonomic scope" value="Eukaryota"/>
</dbReference>
<dbReference type="InterPro" id="IPR002130">
    <property type="entry name" value="Cyclophilin-type_PPIase_dom"/>
</dbReference>
<gene>
    <name evidence="6" type="ORF">TREES_T100005427</name>
</gene>
<evidence type="ECO:0000313" key="6">
    <source>
        <dbReference type="EMBL" id="ELW65302.1"/>
    </source>
</evidence>
<dbReference type="InterPro" id="IPR024936">
    <property type="entry name" value="Cyclophilin-type_PPIase"/>
</dbReference>
<reference evidence="7" key="2">
    <citation type="journal article" date="2013" name="Nat. Commun.">
        <title>Genome of the Chinese tree shrew.</title>
        <authorList>
            <person name="Fan Y."/>
            <person name="Huang Z.Y."/>
            <person name="Cao C.C."/>
            <person name="Chen C.S."/>
            <person name="Chen Y.X."/>
            <person name="Fan D.D."/>
            <person name="He J."/>
            <person name="Hou H.L."/>
            <person name="Hu L."/>
            <person name="Hu X.T."/>
            <person name="Jiang X.T."/>
            <person name="Lai R."/>
            <person name="Lang Y.S."/>
            <person name="Liang B."/>
            <person name="Liao S.G."/>
            <person name="Mu D."/>
            <person name="Ma Y.Y."/>
            <person name="Niu Y.Y."/>
            <person name="Sun X.Q."/>
            <person name="Xia J.Q."/>
            <person name="Xiao J."/>
            <person name="Xiong Z.Q."/>
            <person name="Xu L."/>
            <person name="Yang L."/>
            <person name="Zhang Y."/>
            <person name="Zhao W."/>
            <person name="Zhao X.D."/>
            <person name="Zheng Y.T."/>
            <person name="Zhou J.M."/>
            <person name="Zhu Y.B."/>
            <person name="Zhang G.J."/>
            <person name="Wang J."/>
            <person name="Yao Y.G."/>
        </authorList>
    </citation>
    <scope>NUCLEOTIDE SEQUENCE [LARGE SCALE GENOMIC DNA]</scope>
</reference>
<dbReference type="Proteomes" id="UP000011518">
    <property type="component" value="Unassembled WGS sequence"/>
</dbReference>
<reference evidence="7" key="1">
    <citation type="submission" date="2012-07" db="EMBL/GenBank/DDBJ databases">
        <title>Genome of the Chinese tree shrew, a rising model animal genetically related to primates.</title>
        <authorList>
            <person name="Zhang G."/>
            <person name="Fan Y."/>
            <person name="Yao Y."/>
            <person name="Huang Z."/>
        </authorList>
    </citation>
    <scope>NUCLEOTIDE SEQUENCE [LARGE SCALE GENOMIC DNA]</scope>
</reference>
<evidence type="ECO:0000256" key="4">
    <source>
        <dbReference type="RuleBase" id="RU363019"/>
    </source>
</evidence>
<dbReference type="PROSITE" id="PS50072">
    <property type="entry name" value="CSA_PPIASE_2"/>
    <property type="match status" value="1"/>
</dbReference>
<dbReference type="GO" id="GO:0006457">
    <property type="term" value="P:protein folding"/>
    <property type="evidence" value="ECO:0007669"/>
    <property type="project" value="TreeGrafter"/>
</dbReference>
<dbReference type="InParanoid" id="L9KVT5"/>
<evidence type="ECO:0000256" key="3">
    <source>
        <dbReference type="ARBA" id="ARBA00023235"/>
    </source>
</evidence>
<sequence length="163" mass="17800">MVNPTVFFDITVDGKPLHCVSFELFTNKVPMRAENFHALRTGEKGLGNMGSCSQIIIPGFKCQGGDFTCHNGTGGKSTYGEKFNDEIFILKHSAPSILSMVEAGPNTNSSQFFSCTAKTECWDGKHVVFGKMKEGMNIMEAIERFGSNNGKASKITTADCRQL</sequence>
<keyword evidence="3 4" id="KW-0413">Isomerase</keyword>
<dbReference type="InterPro" id="IPR029000">
    <property type="entry name" value="Cyclophilin-like_dom_sf"/>
</dbReference>
<keyword evidence="7" id="KW-1185">Reference proteome</keyword>
<feature type="domain" description="PPIase cyclophilin-type" evidence="5">
    <location>
        <begin position="7"/>
        <end position="154"/>
    </location>
</feature>
<evidence type="ECO:0000256" key="2">
    <source>
        <dbReference type="ARBA" id="ARBA00023110"/>
    </source>
</evidence>
<organism evidence="6 7">
    <name type="scientific">Tupaia chinensis</name>
    <name type="common">Chinese tree shrew</name>
    <name type="synonym">Tupaia belangeri chinensis</name>
    <dbReference type="NCBI Taxonomy" id="246437"/>
    <lineage>
        <taxon>Eukaryota</taxon>
        <taxon>Metazoa</taxon>
        <taxon>Chordata</taxon>
        <taxon>Craniata</taxon>
        <taxon>Vertebrata</taxon>
        <taxon>Euteleostomi</taxon>
        <taxon>Mammalia</taxon>
        <taxon>Eutheria</taxon>
        <taxon>Euarchontoglires</taxon>
        <taxon>Scandentia</taxon>
        <taxon>Tupaiidae</taxon>
        <taxon>Tupaia</taxon>
    </lineage>
</organism>
<dbReference type="GO" id="GO:0003755">
    <property type="term" value="F:peptidyl-prolyl cis-trans isomerase activity"/>
    <property type="evidence" value="ECO:0007669"/>
    <property type="project" value="UniProtKB-UniRule"/>
</dbReference>
<dbReference type="GO" id="GO:0005737">
    <property type="term" value="C:cytoplasm"/>
    <property type="evidence" value="ECO:0007669"/>
    <property type="project" value="TreeGrafter"/>
</dbReference>
<dbReference type="PANTHER" id="PTHR11071">
    <property type="entry name" value="PEPTIDYL-PROLYL CIS-TRANS ISOMERASE"/>
    <property type="match status" value="1"/>
</dbReference>
<protein>
    <recommendedName>
        <fullName evidence="4">Peptidyl-prolyl cis-trans isomerase</fullName>
        <shortName evidence="4">PPIase</shortName>
        <ecNumber evidence="4">5.2.1.8</ecNumber>
    </recommendedName>
</protein>
<accession>L9KVT5</accession>
<comment type="function">
    <text evidence="4">PPIases accelerate the folding of proteins. It catalyzes the cis-trans isomerization of proline imidic peptide bonds in oligopeptides.</text>
</comment>
<dbReference type="PIRSF" id="PIRSF001467">
    <property type="entry name" value="Peptidylpro_ismrse"/>
    <property type="match status" value="1"/>
</dbReference>
<dbReference type="SUPFAM" id="SSF50891">
    <property type="entry name" value="Cyclophilin-like"/>
    <property type="match status" value="1"/>
</dbReference>
<comment type="similarity">
    <text evidence="4">Belongs to the cyclophilin-type PPIase family.</text>
</comment>
<keyword evidence="2 4" id="KW-0697">Rotamase</keyword>
<dbReference type="Gene3D" id="2.40.100.10">
    <property type="entry name" value="Cyclophilin-like"/>
    <property type="match status" value="1"/>
</dbReference>
<dbReference type="PRINTS" id="PR00153">
    <property type="entry name" value="CSAPPISMRASE"/>
</dbReference>
<comment type="catalytic activity">
    <reaction evidence="1 4">
        <text>[protein]-peptidylproline (omega=180) = [protein]-peptidylproline (omega=0)</text>
        <dbReference type="Rhea" id="RHEA:16237"/>
        <dbReference type="Rhea" id="RHEA-COMP:10747"/>
        <dbReference type="Rhea" id="RHEA-COMP:10748"/>
        <dbReference type="ChEBI" id="CHEBI:83833"/>
        <dbReference type="ChEBI" id="CHEBI:83834"/>
        <dbReference type="EC" id="5.2.1.8"/>
    </reaction>
</comment>
<dbReference type="EC" id="5.2.1.8" evidence="4"/>
<dbReference type="AlphaFoldDB" id="L9KVT5"/>
<proteinExistence type="inferred from homology"/>